<keyword evidence="2" id="KW-1185">Reference proteome</keyword>
<dbReference type="AlphaFoldDB" id="A0A0M3IP25"/>
<keyword evidence="1" id="KW-0472">Membrane</keyword>
<accession>A0A0M3IP25</accession>
<reference evidence="3" key="1">
    <citation type="submission" date="2017-02" db="UniProtKB">
        <authorList>
            <consortium name="WormBaseParasite"/>
        </authorList>
    </citation>
    <scope>IDENTIFICATION</scope>
</reference>
<proteinExistence type="predicted"/>
<evidence type="ECO:0000256" key="1">
    <source>
        <dbReference type="SAM" id="Phobius"/>
    </source>
</evidence>
<dbReference type="Proteomes" id="UP000036681">
    <property type="component" value="Unplaced"/>
</dbReference>
<keyword evidence="1" id="KW-0812">Transmembrane</keyword>
<organism evidence="2 3">
    <name type="scientific">Ascaris lumbricoides</name>
    <name type="common">Giant roundworm</name>
    <dbReference type="NCBI Taxonomy" id="6252"/>
    <lineage>
        <taxon>Eukaryota</taxon>
        <taxon>Metazoa</taxon>
        <taxon>Ecdysozoa</taxon>
        <taxon>Nematoda</taxon>
        <taxon>Chromadorea</taxon>
        <taxon>Rhabditida</taxon>
        <taxon>Spirurina</taxon>
        <taxon>Ascaridomorpha</taxon>
        <taxon>Ascaridoidea</taxon>
        <taxon>Ascarididae</taxon>
        <taxon>Ascaris</taxon>
    </lineage>
</organism>
<name>A0A0M3IP25_ASCLU</name>
<dbReference type="WBParaSite" id="ALUE_0002050301-mRNA-1">
    <property type="protein sequence ID" value="ALUE_0002050301-mRNA-1"/>
    <property type="gene ID" value="ALUE_0002050301"/>
</dbReference>
<protein>
    <submittedName>
        <fullName evidence="3">Ovule protein</fullName>
    </submittedName>
</protein>
<evidence type="ECO:0000313" key="2">
    <source>
        <dbReference type="Proteomes" id="UP000036681"/>
    </source>
</evidence>
<feature type="transmembrane region" description="Helical" evidence="1">
    <location>
        <begin position="30"/>
        <end position="47"/>
    </location>
</feature>
<keyword evidence="1" id="KW-1133">Transmembrane helix</keyword>
<sequence length="70" mass="8222">LRTQCDAVRGTYVHTIVLYTSSTDFISSNLRASLFLCTFISSLNALYTLFEPWYLLRFLAVYHYALYLFH</sequence>
<evidence type="ECO:0000313" key="3">
    <source>
        <dbReference type="WBParaSite" id="ALUE_0002050301-mRNA-1"/>
    </source>
</evidence>